<dbReference type="FunFam" id="3.90.400.10:FF:000002">
    <property type="entry name" value="Sucrose isomerase"/>
    <property type="match status" value="1"/>
</dbReference>
<evidence type="ECO:0000256" key="2">
    <source>
        <dbReference type="ARBA" id="ARBA00022801"/>
    </source>
</evidence>
<dbReference type="GO" id="GO:0009313">
    <property type="term" value="P:oligosaccharide catabolic process"/>
    <property type="evidence" value="ECO:0007669"/>
    <property type="project" value="TreeGrafter"/>
</dbReference>
<dbReference type="SUPFAM" id="SSF51445">
    <property type="entry name" value="(Trans)glycosidases"/>
    <property type="match status" value="1"/>
</dbReference>
<dbReference type="CDD" id="cd11333">
    <property type="entry name" value="AmyAc_SI_OligoGlu_DGase"/>
    <property type="match status" value="1"/>
</dbReference>
<dbReference type="Gene3D" id="2.60.40.1180">
    <property type="entry name" value="Golgi alpha-mannosidase II"/>
    <property type="match status" value="1"/>
</dbReference>
<proteinExistence type="inferred from homology"/>
<keyword evidence="3" id="KW-0326">Glycosidase</keyword>
<dbReference type="AlphaFoldDB" id="A0AA91GLM0"/>
<name>A0AA91GLM0_9ENTE</name>
<dbReference type="SMART" id="SM00642">
    <property type="entry name" value="Aamy"/>
    <property type="match status" value="1"/>
</dbReference>
<keyword evidence="2" id="KW-0378">Hydrolase</keyword>
<gene>
    <name evidence="5" type="ORF">RV15_GL000059</name>
</gene>
<dbReference type="Gene3D" id="3.20.20.80">
    <property type="entry name" value="Glycosidases"/>
    <property type="match status" value="1"/>
</dbReference>
<evidence type="ECO:0000256" key="3">
    <source>
        <dbReference type="ARBA" id="ARBA00023295"/>
    </source>
</evidence>
<dbReference type="EMBL" id="JXLC01000001">
    <property type="protein sequence ID" value="OJG93457.1"/>
    <property type="molecule type" value="Genomic_DNA"/>
</dbReference>
<dbReference type="InterPro" id="IPR045857">
    <property type="entry name" value="O16G_dom_2"/>
</dbReference>
<dbReference type="PANTHER" id="PTHR10357:SF178">
    <property type="entry name" value="OLIGO-1,6-GLUCOSIDASE 3-RELATED"/>
    <property type="match status" value="1"/>
</dbReference>
<evidence type="ECO:0000313" key="5">
    <source>
        <dbReference type="EMBL" id="OJG93457.1"/>
    </source>
</evidence>
<comment type="caution">
    <text evidence="5">The sequence shown here is derived from an EMBL/GenBank/DDBJ whole genome shotgun (WGS) entry which is preliminary data.</text>
</comment>
<dbReference type="Proteomes" id="UP000183039">
    <property type="component" value="Unassembled WGS sequence"/>
</dbReference>
<dbReference type="SUPFAM" id="SSF51011">
    <property type="entry name" value="Glycosyl hydrolase domain"/>
    <property type="match status" value="1"/>
</dbReference>
<dbReference type="InterPro" id="IPR013780">
    <property type="entry name" value="Glyco_hydro_b"/>
</dbReference>
<dbReference type="PANTHER" id="PTHR10357">
    <property type="entry name" value="ALPHA-AMYLASE FAMILY MEMBER"/>
    <property type="match status" value="1"/>
</dbReference>
<dbReference type="FunFam" id="3.20.20.80:FF:000064">
    <property type="entry name" value="Oligo-1,6-glucosidase"/>
    <property type="match status" value="2"/>
</dbReference>
<evidence type="ECO:0000256" key="1">
    <source>
        <dbReference type="ARBA" id="ARBA00008061"/>
    </source>
</evidence>
<dbReference type="InterPro" id="IPR006047">
    <property type="entry name" value="GH13_cat_dom"/>
</dbReference>
<feature type="domain" description="Glycosyl hydrolase family 13 catalytic" evidence="4">
    <location>
        <begin position="56"/>
        <end position="446"/>
    </location>
</feature>
<dbReference type="Gene3D" id="3.90.400.10">
    <property type="entry name" value="Oligo-1,6-glucosidase, Domain 2"/>
    <property type="match status" value="1"/>
</dbReference>
<organism evidence="5 6">
    <name type="scientific">Enterococcus silesiacus</name>
    <dbReference type="NCBI Taxonomy" id="332949"/>
    <lineage>
        <taxon>Bacteria</taxon>
        <taxon>Bacillati</taxon>
        <taxon>Bacillota</taxon>
        <taxon>Bacilli</taxon>
        <taxon>Lactobacillales</taxon>
        <taxon>Enterococcaceae</taxon>
        <taxon>Enterococcus</taxon>
    </lineage>
</organism>
<comment type="similarity">
    <text evidence="1">Belongs to the glycosyl hydrolase 13 family.</text>
</comment>
<sequence>MAKSATNIFFYFSVRAERARYAFKFRRKSMSNSAVQTKHTITVDKKNWWKNAVGYQIYPRSFKDSNHDGIGDLNGIREKLPYLKELGINFIWINPIYASPNVDNGYDISDYQAIHEDFGTMDDFQALLAEAHGLELKIIMDLVVNHTSDQHPWFLESKKSLDNPYRDYYHWADASKALPPNDWQSFFGGSTWTYDEMTKQSYFHVFAKEQPDLNWKNPKVRQEIYQMIRWWLDLGIDGFRIDAISHIQKEPWDFKITDNQWAPFMNVAGIDVYLKELNAIFNEYNVMTVGEASGVPHQEAADWTGDNGYFNMIFELEHCERIGEIGQQKGSIPHLKHSLNQWQTSLADNGWNALYLENHDTPRSVSVYGDDSPEAAKALATVLLLLKGTPFIYQGQEVGMTNYPFRTIEEINAADTIHFYQTLLTQGTLDTEALAIAVNWSRDHSRTPFQWENALHGGFSTTDPWLKVNENYRMINAAQRELESSSIFHHYQTLIQLRKQTDTLIHGKFELLLPEHPTIFGYTRTTETESWLVLVQLDRHQMTISLPASWDYSKWEEILTTARAMPLTQNMTLSDYEAHVYRKVSPTE</sequence>
<evidence type="ECO:0000259" key="4">
    <source>
        <dbReference type="SMART" id="SM00642"/>
    </source>
</evidence>
<dbReference type="GO" id="GO:0004556">
    <property type="term" value="F:alpha-amylase activity"/>
    <property type="evidence" value="ECO:0007669"/>
    <property type="project" value="TreeGrafter"/>
</dbReference>
<protein>
    <recommendedName>
        <fullName evidence="4">Glycosyl hydrolase family 13 catalytic domain-containing protein</fullName>
    </recommendedName>
</protein>
<evidence type="ECO:0000313" key="6">
    <source>
        <dbReference type="Proteomes" id="UP000183039"/>
    </source>
</evidence>
<accession>A0AA91GLM0</accession>
<dbReference type="Pfam" id="PF00128">
    <property type="entry name" value="Alpha-amylase"/>
    <property type="match status" value="1"/>
</dbReference>
<reference evidence="5 6" key="1">
    <citation type="submission" date="2014-12" db="EMBL/GenBank/DDBJ databases">
        <title>Draft genome sequences of 29 type strains of Enterococci.</title>
        <authorList>
            <person name="Zhong Z."/>
            <person name="Sun Z."/>
            <person name="Liu W."/>
            <person name="Zhang W."/>
            <person name="Zhang H."/>
        </authorList>
    </citation>
    <scope>NUCLEOTIDE SEQUENCE [LARGE SCALE GENOMIC DNA]</scope>
    <source>
        <strain evidence="5 6">DSM 22801</strain>
    </source>
</reference>
<dbReference type="InterPro" id="IPR017853">
    <property type="entry name" value="GH"/>
</dbReference>